<evidence type="ECO:0000256" key="2">
    <source>
        <dbReference type="ARBA" id="ARBA00022692"/>
    </source>
</evidence>
<keyword evidence="4 6" id="KW-0472">Membrane</keyword>
<dbReference type="AlphaFoldDB" id="A0A2J6QG70"/>
<feature type="transmembrane region" description="Helical" evidence="6">
    <location>
        <begin position="320"/>
        <end position="343"/>
    </location>
</feature>
<feature type="transmembrane region" description="Helical" evidence="6">
    <location>
        <begin position="110"/>
        <end position="130"/>
    </location>
</feature>
<feature type="transmembrane region" description="Helical" evidence="6">
    <location>
        <begin position="488"/>
        <end position="509"/>
    </location>
</feature>
<feature type="transmembrane region" description="Helical" evidence="6">
    <location>
        <begin position="43"/>
        <end position="64"/>
    </location>
</feature>
<dbReference type="OrthoDB" id="3026777at2759"/>
<dbReference type="InterPro" id="IPR011701">
    <property type="entry name" value="MFS"/>
</dbReference>
<feature type="transmembrane region" description="Helical" evidence="6">
    <location>
        <begin position="142"/>
        <end position="164"/>
    </location>
</feature>
<comment type="subcellular location">
    <subcellularLocation>
        <location evidence="1">Membrane</location>
        <topology evidence="1">Multi-pass membrane protein</topology>
    </subcellularLocation>
</comment>
<dbReference type="Gene3D" id="1.20.1250.20">
    <property type="entry name" value="MFS general substrate transporter like domains"/>
    <property type="match status" value="1"/>
</dbReference>
<reference evidence="7 8" key="1">
    <citation type="submission" date="2016-05" db="EMBL/GenBank/DDBJ databases">
        <title>A degradative enzymes factory behind the ericoid mycorrhizal symbiosis.</title>
        <authorList>
            <consortium name="DOE Joint Genome Institute"/>
            <person name="Martino E."/>
            <person name="Morin E."/>
            <person name="Grelet G."/>
            <person name="Kuo A."/>
            <person name="Kohler A."/>
            <person name="Daghino S."/>
            <person name="Barry K."/>
            <person name="Choi C."/>
            <person name="Cichocki N."/>
            <person name="Clum A."/>
            <person name="Copeland A."/>
            <person name="Hainaut M."/>
            <person name="Haridas S."/>
            <person name="Labutti K."/>
            <person name="Lindquist E."/>
            <person name="Lipzen A."/>
            <person name="Khouja H.-R."/>
            <person name="Murat C."/>
            <person name="Ohm R."/>
            <person name="Olson A."/>
            <person name="Spatafora J."/>
            <person name="Veneault-Fourrey C."/>
            <person name="Henrissat B."/>
            <person name="Grigoriev I."/>
            <person name="Martin F."/>
            <person name="Perotto S."/>
        </authorList>
    </citation>
    <scope>NUCLEOTIDE SEQUENCE [LARGE SCALE GENOMIC DNA]</scope>
    <source>
        <strain evidence="7 8">UAMH 7357</strain>
    </source>
</reference>
<evidence type="ECO:0000256" key="1">
    <source>
        <dbReference type="ARBA" id="ARBA00004141"/>
    </source>
</evidence>
<feature type="transmembrane region" description="Helical" evidence="6">
    <location>
        <begin position="453"/>
        <end position="476"/>
    </location>
</feature>
<feature type="transmembrane region" description="Helical" evidence="6">
    <location>
        <begin position="363"/>
        <end position="382"/>
    </location>
</feature>
<feature type="region of interest" description="Disordered" evidence="5">
    <location>
        <begin position="267"/>
        <end position="287"/>
    </location>
</feature>
<evidence type="ECO:0000256" key="5">
    <source>
        <dbReference type="SAM" id="MobiDB-lite"/>
    </source>
</evidence>
<dbReference type="InterPro" id="IPR036259">
    <property type="entry name" value="MFS_trans_sf"/>
</dbReference>
<evidence type="ECO:0000256" key="6">
    <source>
        <dbReference type="SAM" id="Phobius"/>
    </source>
</evidence>
<evidence type="ECO:0000256" key="3">
    <source>
        <dbReference type="ARBA" id="ARBA00022989"/>
    </source>
</evidence>
<name>A0A2J6QG70_9HELO</name>
<keyword evidence="8" id="KW-1185">Reference proteome</keyword>
<keyword evidence="3 6" id="KW-1133">Transmembrane helix</keyword>
<evidence type="ECO:0000313" key="8">
    <source>
        <dbReference type="Proteomes" id="UP000235672"/>
    </source>
</evidence>
<accession>A0A2J6QG70</accession>
<protein>
    <submittedName>
        <fullName evidence="7">MFS general substrate transporter</fullName>
    </submittedName>
</protein>
<dbReference type="PANTHER" id="PTHR23507:SF1">
    <property type="entry name" value="FI18259P1-RELATED"/>
    <property type="match status" value="1"/>
</dbReference>
<dbReference type="PANTHER" id="PTHR23507">
    <property type="entry name" value="ZGC:174356"/>
    <property type="match status" value="1"/>
</dbReference>
<dbReference type="Pfam" id="PF07690">
    <property type="entry name" value="MFS_1"/>
    <property type="match status" value="1"/>
</dbReference>
<dbReference type="GO" id="GO:0022857">
    <property type="term" value="F:transmembrane transporter activity"/>
    <property type="evidence" value="ECO:0007669"/>
    <property type="project" value="InterPro"/>
</dbReference>
<dbReference type="SUPFAM" id="SSF103473">
    <property type="entry name" value="MFS general substrate transporter"/>
    <property type="match status" value="1"/>
</dbReference>
<evidence type="ECO:0000256" key="4">
    <source>
        <dbReference type="ARBA" id="ARBA00023136"/>
    </source>
</evidence>
<organism evidence="7 8">
    <name type="scientific">Hyaloscypha hepaticicola</name>
    <dbReference type="NCBI Taxonomy" id="2082293"/>
    <lineage>
        <taxon>Eukaryota</taxon>
        <taxon>Fungi</taxon>
        <taxon>Dikarya</taxon>
        <taxon>Ascomycota</taxon>
        <taxon>Pezizomycotina</taxon>
        <taxon>Leotiomycetes</taxon>
        <taxon>Helotiales</taxon>
        <taxon>Hyaloscyphaceae</taxon>
        <taxon>Hyaloscypha</taxon>
    </lineage>
</organism>
<gene>
    <name evidence="7" type="ORF">NA56DRAFT_619268</name>
</gene>
<sequence length="548" mass="60032">MTVPSDIDDDEEDAPLLSELRPAHIRSPSSSTLPFYQTRSRRIITLIIFAIIFIMAFGGCLMAVPSIRLYEDIICHHFYNGLEGEEHIGFEEGIEEGLCKRDEVQEQMNILFAGLQFLGALPSLITAVPYGLLADRIGRRPVLVLSMIGIFLANLWSLAVMWFWRHIPVRMLWLTPVFLLIGGGETVGSMLFYAIGSDVTPQAKRANVFLIGGGMPLFAEIVAPSLAAVLMARSPWIPLIMGLSGFLVGPCLLIFVPETLHLRPRQTESATLTPDTASERSVSTSDETDQQSFFTTITKQASNSLKEAYGSLSVLHSLPILLLLIPFLMQPLIAQSVALSIRYVSNRFHWKLRQASFLLSLRAFINFALLLALLPGLSWYLIKRLHFSPTEKDLFLVRFSVIVLVLGALLIGISPTIVGTIIGMIIFTLGTGTSALTRSLITSLVDQEHVGRLYAAIGLVETCGSLAAGPMLAGLYTLGLQLQGPWVGLPFLAVAVICSVGGVGIWGFGCLNRKFPRERVPSREEEEEDETTLLVLPDLVEGGVISVV</sequence>
<dbReference type="GO" id="GO:0016020">
    <property type="term" value="C:membrane"/>
    <property type="evidence" value="ECO:0007669"/>
    <property type="project" value="UniProtKB-SubCell"/>
</dbReference>
<feature type="transmembrane region" description="Helical" evidence="6">
    <location>
        <begin position="236"/>
        <end position="256"/>
    </location>
</feature>
<dbReference type="EMBL" id="KZ613470">
    <property type="protein sequence ID" value="PMD25273.1"/>
    <property type="molecule type" value="Genomic_DNA"/>
</dbReference>
<feature type="transmembrane region" description="Helical" evidence="6">
    <location>
        <begin position="394"/>
        <end position="414"/>
    </location>
</feature>
<evidence type="ECO:0000313" key="7">
    <source>
        <dbReference type="EMBL" id="PMD25273.1"/>
    </source>
</evidence>
<feature type="transmembrane region" description="Helical" evidence="6">
    <location>
        <begin position="420"/>
        <end position="441"/>
    </location>
</feature>
<feature type="transmembrane region" description="Helical" evidence="6">
    <location>
        <begin position="176"/>
        <end position="196"/>
    </location>
</feature>
<dbReference type="Proteomes" id="UP000235672">
    <property type="component" value="Unassembled WGS sequence"/>
</dbReference>
<proteinExistence type="predicted"/>
<feature type="transmembrane region" description="Helical" evidence="6">
    <location>
        <begin position="208"/>
        <end position="230"/>
    </location>
</feature>
<keyword evidence="2 6" id="KW-0812">Transmembrane</keyword>